<dbReference type="PANTHER" id="PTHR44542">
    <property type="entry name" value="THIOSULFATE SULFURTRANSFERASE 18"/>
    <property type="match status" value="1"/>
</dbReference>
<dbReference type="Proteomes" id="UP001642487">
    <property type="component" value="Chromosome 4"/>
</dbReference>
<evidence type="ECO:0000313" key="2">
    <source>
        <dbReference type="EMBL" id="CAK9320759.1"/>
    </source>
</evidence>
<dbReference type="SUPFAM" id="SSF52821">
    <property type="entry name" value="Rhodanese/Cell cycle control phosphatase"/>
    <property type="match status" value="1"/>
</dbReference>
<accession>A0ABP0YJU0</accession>
<dbReference type="Gene3D" id="3.40.250.10">
    <property type="entry name" value="Rhodanese-like domain"/>
    <property type="match status" value="1"/>
</dbReference>
<proteinExistence type="predicted"/>
<dbReference type="SMART" id="SM00450">
    <property type="entry name" value="RHOD"/>
    <property type="match status" value="1"/>
</dbReference>
<dbReference type="InterPro" id="IPR044684">
    <property type="entry name" value="STR17/STR18/HARC1-like"/>
</dbReference>
<dbReference type="EMBL" id="OZ021738">
    <property type="protein sequence ID" value="CAK9320759.1"/>
    <property type="molecule type" value="Genomic_DNA"/>
</dbReference>
<dbReference type="InterPro" id="IPR036873">
    <property type="entry name" value="Rhodanese-like_dom_sf"/>
</dbReference>
<reference evidence="2 3" key="1">
    <citation type="submission" date="2024-03" db="EMBL/GenBank/DDBJ databases">
        <authorList>
            <person name="Gkanogiannis A."/>
            <person name="Becerra Lopez-Lavalle L."/>
        </authorList>
    </citation>
    <scope>NUCLEOTIDE SEQUENCE [LARGE SCALE GENOMIC DNA]</scope>
</reference>
<sequence length="180" mass="20407">MRGIRIFPSIQTQQSAHPATQNLLLFPPPSFRKLFSGSLWFFRPQNPLTISSWPPSTVPMPESSPSTLERAKKLLDSGYPLLDVRTVEEFRRGHVKTEKIVNIPYLFSFEHGREKNDRFLEEVSAVFNTDDRFLVVCAIGIRSLEATQELQDNGFNKVKDQGGGFEAWVKNGFPVAKPKA</sequence>
<dbReference type="PANTHER" id="PTHR44542:SF12">
    <property type="entry name" value="THIOSULFATE SULFURTRANSFERASE 18"/>
    <property type="match status" value="1"/>
</dbReference>
<dbReference type="PROSITE" id="PS50206">
    <property type="entry name" value="RHODANESE_3"/>
    <property type="match status" value="1"/>
</dbReference>
<dbReference type="InterPro" id="IPR001763">
    <property type="entry name" value="Rhodanese-like_dom"/>
</dbReference>
<dbReference type="Pfam" id="PF00581">
    <property type="entry name" value="Rhodanese"/>
    <property type="match status" value="1"/>
</dbReference>
<protein>
    <recommendedName>
        <fullName evidence="1">Rhodanese domain-containing protein</fullName>
    </recommendedName>
</protein>
<evidence type="ECO:0000313" key="3">
    <source>
        <dbReference type="Proteomes" id="UP001642487"/>
    </source>
</evidence>
<organism evidence="2 3">
    <name type="scientific">Citrullus colocynthis</name>
    <name type="common">colocynth</name>
    <dbReference type="NCBI Taxonomy" id="252529"/>
    <lineage>
        <taxon>Eukaryota</taxon>
        <taxon>Viridiplantae</taxon>
        <taxon>Streptophyta</taxon>
        <taxon>Embryophyta</taxon>
        <taxon>Tracheophyta</taxon>
        <taxon>Spermatophyta</taxon>
        <taxon>Magnoliopsida</taxon>
        <taxon>eudicotyledons</taxon>
        <taxon>Gunneridae</taxon>
        <taxon>Pentapetalae</taxon>
        <taxon>rosids</taxon>
        <taxon>fabids</taxon>
        <taxon>Cucurbitales</taxon>
        <taxon>Cucurbitaceae</taxon>
        <taxon>Benincaseae</taxon>
        <taxon>Citrullus</taxon>
    </lineage>
</organism>
<name>A0ABP0YJU0_9ROSI</name>
<feature type="domain" description="Rhodanese" evidence="1">
    <location>
        <begin position="75"/>
        <end position="177"/>
    </location>
</feature>
<gene>
    <name evidence="2" type="ORF">CITCOLO1_LOCUS12815</name>
</gene>
<keyword evidence="3" id="KW-1185">Reference proteome</keyword>
<evidence type="ECO:0000259" key="1">
    <source>
        <dbReference type="PROSITE" id="PS50206"/>
    </source>
</evidence>
<dbReference type="CDD" id="cd00158">
    <property type="entry name" value="RHOD"/>
    <property type="match status" value="1"/>
</dbReference>